<dbReference type="RefSeq" id="WP_211543788.1">
    <property type="nucleotide sequence ID" value="NZ_JAGTUK010000003.1"/>
</dbReference>
<dbReference type="PROSITE" id="PS51257">
    <property type="entry name" value="PROKAR_LIPOPROTEIN"/>
    <property type="match status" value="1"/>
</dbReference>
<organism evidence="4 5">
    <name type="scientific">Microbacterium paraoxydans</name>
    <dbReference type="NCBI Taxonomy" id="199592"/>
    <lineage>
        <taxon>Bacteria</taxon>
        <taxon>Bacillati</taxon>
        <taxon>Actinomycetota</taxon>
        <taxon>Actinomycetes</taxon>
        <taxon>Micrococcales</taxon>
        <taxon>Microbacteriaceae</taxon>
        <taxon>Microbacterium</taxon>
    </lineage>
</organism>
<evidence type="ECO:0000313" key="5">
    <source>
        <dbReference type="Proteomes" id="UP000678243"/>
    </source>
</evidence>
<evidence type="ECO:0000256" key="1">
    <source>
        <dbReference type="SAM" id="MobiDB-lite"/>
    </source>
</evidence>
<dbReference type="EMBL" id="JAGTUK010000003">
    <property type="protein sequence ID" value="MBS0024683.1"/>
    <property type="molecule type" value="Genomic_DNA"/>
</dbReference>
<dbReference type="PANTHER" id="PTHR30290">
    <property type="entry name" value="PERIPLASMIC BINDING COMPONENT OF ABC TRANSPORTER"/>
    <property type="match status" value="1"/>
</dbReference>
<proteinExistence type="predicted"/>
<feature type="region of interest" description="Disordered" evidence="1">
    <location>
        <begin position="28"/>
        <end position="60"/>
    </location>
</feature>
<dbReference type="PANTHER" id="PTHR30290:SF65">
    <property type="entry name" value="MONOACYL PHOSPHATIDYLINOSITOL TETRAMANNOSIDE-BINDING PROTEIN LPQW-RELATED"/>
    <property type="match status" value="1"/>
</dbReference>
<evidence type="ECO:0000313" key="4">
    <source>
        <dbReference type="EMBL" id="MBS0024683.1"/>
    </source>
</evidence>
<keyword evidence="2" id="KW-0732">Signal</keyword>
<accession>A0ABS5INZ9</accession>
<evidence type="ECO:0000259" key="3">
    <source>
        <dbReference type="Pfam" id="PF00496"/>
    </source>
</evidence>
<dbReference type="Pfam" id="PF00496">
    <property type="entry name" value="SBP_bac_5"/>
    <property type="match status" value="1"/>
</dbReference>
<dbReference type="SUPFAM" id="SSF53850">
    <property type="entry name" value="Periplasmic binding protein-like II"/>
    <property type="match status" value="1"/>
</dbReference>
<dbReference type="InterPro" id="IPR039424">
    <property type="entry name" value="SBP_5"/>
</dbReference>
<sequence length="571" mass="62110">MKNKKLLGAIAISGALALALAGCASGSGNTGGGDNGGDKVETKTADYNPQDRSNLKEGGEVNFPINEIPEQLNAFNGDGSADTVRLWSWYMPQILLVSPEGEVTKNDAYLDAYDISEVDGNTTITFTFKDEAHFNDGTDMDWTAIDATWKANRSYDEGFTPNATDGYKQIKSVEQGDTAKTAVVTFDGVYAWPSMAFLTGGVLHPAIADPTVFNEGFIGNMHPEWGAGPYTVDTFDPNGGFVSFKPNPEWWGNAPLLDSVTFTAMEPDAAINAFKNGEIDMVNTNTNDRLKQVQDVDGTTVRRAQQTAKTIIMVDADKPQFEDIDVRKAFFMGINIDQQKQIAWNGLGYEEPVAGSLNLYSFQDGYSDSFATAGLKNDVDAAKKLLDDAGWTEGEDGIREKDGEKLSITYPVFGEDPTLEALAKSLQAQQKEIGIDVKIDVRPSADFSNDLTSKNWDAVSLRFTDSDPFGPAWFCQLYCSDSQLNLSGTGTAEIDKQIADDVESQKDAESWTAAAMELEPKIVEQTWGVIPLYSGPSIYVVKNGLANLTPEPYVGLDLFGVTPVENVGWEK</sequence>
<evidence type="ECO:0000256" key="2">
    <source>
        <dbReference type="SAM" id="SignalP"/>
    </source>
</evidence>
<name>A0ABS5INZ9_9MICO</name>
<gene>
    <name evidence="4" type="ORF">KE274_11235</name>
</gene>
<dbReference type="Proteomes" id="UP000678243">
    <property type="component" value="Unassembled WGS sequence"/>
</dbReference>
<dbReference type="Gene3D" id="3.90.76.10">
    <property type="entry name" value="Dipeptide-binding Protein, Domain 1"/>
    <property type="match status" value="1"/>
</dbReference>
<feature type="domain" description="Solute-binding protein family 5" evidence="3">
    <location>
        <begin position="117"/>
        <end position="480"/>
    </location>
</feature>
<dbReference type="Gene3D" id="3.40.190.10">
    <property type="entry name" value="Periplasmic binding protein-like II"/>
    <property type="match status" value="1"/>
</dbReference>
<reference evidence="4 5" key="1">
    <citation type="submission" date="2021-04" db="EMBL/GenBank/DDBJ databases">
        <title>Whole genome analysis of root endophytic bacterium Microbacterium paraoxydans ku-mp colonizing RP-bio226 rice variety.</title>
        <authorList>
            <person name="Ulaganathan K."/>
            <person name="Latha B."/>
        </authorList>
    </citation>
    <scope>NUCLEOTIDE SEQUENCE [LARGE SCALE GENOMIC DNA]</scope>
    <source>
        <strain evidence="5">ku-mp</strain>
    </source>
</reference>
<feature type="chain" id="PRO_5047094362" evidence="2">
    <location>
        <begin position="22"/>
        <end position="571"/>
    </location>
</feature>
<dbReference type="Gene3D" id="3.10.105.10">
    <property type="entry name" value="Dipeptide-binding Protein, Domain 3"/>
    <property type="match status" value="1"/>
</dbReference>
<keyword evidence="5" id="KW-1185">Reference proteome</keyword>
<dbReference type="CDD" id="cd08501">
    <property type="entry name" value="PBP2_Lpqw"/>
    <property type="match status" value="1"/>
</dbReference>
<dbReference type="InterPro" id="IPR000914">
    <property type="entry name" value="SBP_5_dom"/>
</dbReference>
<protein>
    <submittedName>
        <fullName evidence="4">ABC transporter family substrate-binding protein</fullName>
    </submittedName>
</protein>
<comment type="caution">
    <text evidence="4">The sequence shown here is derived from an EMBL/GenBank/DDBJ whole genome shotgun (WGS) entry which is preliminary data.</text>
</comment>
<dbReference type="InterPro" id="IPR030678">
    <property type="entry name" value="Peptide/Ni-bd"/>
</dbReference>
<feature type="signal peptide" evidence="2">
    <location>
        <begin position="1"/>
        <end position="21"/>
    </location>
</feature>
<dbReference type="PIRSF" id="PIRSF002741">
    <property type="entry name" value="MppA"/>
    <property type="match status" value="1"/>
</dbReference>